<accession>A0A7C9TK25</accession>
<keyword evidence="3" id="KW-1185">Reference proteome</keyword>
<sequence>MFPLPDLPWWLLIPLALPLVAAVLWRERLAAALMLRALRLKVGAARRVDFQDLPSYLRELFGSLHPGLMGLGFLPLYAVAQPPLLASDPRRRVHSQLFWQPERGVLALIEQDEQADSLPVQLSLMSFFGDHRCLMTVNRRLPELLPALQGTRVSDACEDDLQCQWEQHLAELARLSSRRPALLGLPEVLAQLAARGTGPRLAEQESLGLLRQNADGLWKLRRRHLWSQAGRVCAWPAKVREARRRPWQAGVPTERETWIRSLLDVWAERDLRGLGRWLMPERLWLLLGVPLLLAAYLGLGGQPAMAGLAAAMAVCWGLTDHQVQHRLRSAWLPDRRHSPRGSKPRRHDEDARSRWAPWAEAALAALPALLGLGLAALAWTLPPVHLGDAHLSHDGMRLALVMGWVGMAPLPGLPGLRWLRLTVLGRVPTGWLLALLAWAGAALWVPAHQAASPLLLVPGLVAVFSLLPVWRVTALARSWDRAGGSRAHRLADRLDLLARVLAQHGGVPETLRGRTRLAAEARPALCFALAPRPGVLLCSASAALYLAALAGLSAATLHLLH</sequence>
<evidence type="ECO:0000313" key="3">
    <source>
        <dbReference type="Proteomes" id="UP000484255"/>
    </source>
</evidence>
<keyword evidence="1" id="KW-0812">Transmembrane</keyword>
<keyword evidence="1" id="KW-1133">Transmembrane helix</keyword>
<keyword evidence="1" id="KW-0472">Membrane</keyword>
<feature type="transmembrane region" description="Helical" evidence="1">
    <location>
        <begin position="7"/>
        <end position="25"/>
    </location>
</feature>
<feature type="transmembrane region" description="Helical" evidence="1">
    <location>
        <begin position="431"/>
        <end position="447"/>
    </location>
</feature>
<feature type="transmembrane region" description="Helical" evidence="1">
    <location>
        <begin position="355"/>
        <end position="379"/>
    </location>
</feature>
<feature type="transmembrane region" description="Helical" evidence="1">
    <location>
        <begin position="399"/>
        <end position="419"/>
    </location>
</feature>
<evidence type="ECO:0000256" key="1">
    <source>
        <dbReference type="SAM" id="Phobius"/>
    </source>
</evidence>
<comment type="caution">
    <text evidence="2">The sequence shown here is derived from an EMBL/GenBank/DDBJ whole genome shotgun (WGS) entry which is preliminary data.</text>
</comment>
<protein>
    <submittedName>
        <fullName evidence="2">Uncharacterized protein</fullName>
    </submittedName>
</protein>
<organism evidence="2 3">
    <name type="scientific">Ideonella livida</name>
    <dbReference type="NCBI Taxonomy" id="2707176"/>
    <lineage>
        <taxon>Bacteria</taxon>
        <taxon>Pseudomonadati</taxon>
        <taxon>Pseudomonadota</taxon>
        <taxon>Betaproteobacteria</taxon>
        <taxon>Burkholderiales</taxon>
        <taxon>Sphaerotilaceae</taxon>
        <taxon>Ideonella</taxon>
    </lineage>
</organism>
<dbReference type="EMBL" id="JAAGOH010000009">
    <property type="protein sequence ID" value="NDY91464.1"/>
    <property type="molecule type" value="Genomic_DNA"/>
</dbReference>
<gene>
    <name evidence="2" type="ORF">G3A44_09710</name>
</gene>
<feature type="transmembrane region" description="Helical" evidence="1">
    <location>
        <begin position="535"/>
        <end position="560"/>
    </location>
</feature>
<dbReference type="AlphaFoldDB" id="A0A7C9TK25"/>
<evidence type="ECO:0000313" key="2">
    <source>
        <dbReference type="EMBL" id="NDY91464.1"/>
    </source>
</evidence>
<dbReference type="Proteomes" id="UP000484255">
    <property type="component" value="Unassembled WGS sequence"/>
</dbReference>
<name>A0A7C9TK25_9BURK</name>
<feature type="transmembrane region" description="Helical" evidence="1">
    <location>
        <begin position="453"/>
        <end position="472"/>
    </location>
</feature>
<dbReference type="RefSeq" id="WP_163457314.1">
    <property type="nucleotide sequence ID" value="NZ_JAAGOH010000009.1"/>
</dbReference>
<proteinExistence type="predicted"/>
<feature type="transmembrane region" description="Helical" evidence="1">
    <location>
        <begin position="282"/>
        <end position="299"/>
    </location>
</feature>
<reference evidence="2 3" key="1">
    <citation type="submission" date="2020-02" db="EMBL/GenBank/DDBJ databases">
        <title>Ideonella bacterium strain TBM-1.</title>
        <authorList>
            <person name="Chen W.-M."/>
        </authorList>
    </citation>
    <scope>NUCLEOTIDE SEQUENCE [LARGE SCALE GENOMIC DNA]</scope>
    <source>
        <strain evidence="2 3">TBM-1</strain>
    </source>
</reference>